<evidence type="ECO:0000313" key="1">
    <source>
        <dbReference type="EMBL" id="JAE05771.1"/>
    </source>
</evidence>
<proteinExistence type="predicted"/>
<sequence length="65" mass="7119">MVSFLGNTSSGKQGQRVRSAATKDGVLLLHLSRCCSVLGRDRAPRRLHRGASSYSSEWRRPCGVC</sequence>
<name>A0A0A9F6K4_ARUDO</name>
<reference evidence="1" key="2">
    <citation type="journal article" date="2015" name="Data Brief">
        <title>Shoot transcriptome of the giant reed, Arundo donax.</title>
        <authorList>
            <person name="Barrero R.A."/>
            <person name="Guerrero F.D."/>
            <person name="Moolhuijzen P."/>
            <person name="Goolsby J.A."/>
            <person name="Tidwell J."/>
            <person name="Bellgard S.E."/>
            <person name="Bellgard M.I."/>
        </authorList>
    </citation>
    <scope>NUCLEOTIDE SEQUENCE</scope>
    <source>
        <tissue evidence="1">Shoot tissue taken approximately 20 cm above the soil surface</tissue>
    </source>
</reference>
<dbReference type="EMBL" id="GBRH01192125">
    <property type="protein sequence ID" value="JAE05771.1"/>
    <property type="molecule type" value="Transcribed_RNA"/>
</dbReference>
<protein>
    <submittedName>
        <fullName evidence="1">Uncharacterized protein</fullName>
    </submittedName>
</protein>
<dbReference type="AlphaFoldDB" id="A0A0A9F6K4"/>
<organism evidence="1">
    <name type="scientific">Arundo donax</name>
    <name type="common">Giant reed</name>
    <name type="synonym">Donax arundinaceus</name>
    <dbReference type="NCBI Taxonomy" id="35708"/>
    <lineage>
        <taxon>Eukaryota</taxon>
        <taxon>Viridiplantae</taxon>
        <taxon>Streptophyta</taxon>
        <taxon>Embryophyta</taxon>
        <taxon>Tracheophyta</taxon>
        <taxon>Spermatophyta</taxon>
        <taxon>Magnoliopsida</taxon>
        <taxon>Liliopsida</taxon>
        <taxon>Poales</taxon>
        <taxon>Poaceae</taxon>
        <taxon>PACMAD clade</taxon>
        <taxon>Arundinoideae</taxon>
        <taxon>Arundineae</taxon>
        <taxon>Arundo</taxon>
    </lineage>
</organism>
<accession>A0A0A9F6K4</accession>
<reference evidence="1" key="1">
    <citation type="submission" date="2014-09" db="EMBL/GenBank/DDBJ databases">
        <authorList>
            <person name="Magalhaes I.L.F."/>
            <person name="Oliveira U."/>
            <person name="Santos F.R."/>
            <person name="Vidigal T.H.D.A."/>
            <person name="Brescovit A.D."/>
            <person name="Santos A.J."/>
        </authorList>
    </citation>
    <scope>NUCLEOTIDE SEQUENCE</scope>
    <source>
        <tissue evidence="1">Shoot tissue taken approximately 20 cm above the soil surface</tissue>
    </source>
</reference>